<evidence type="ECO:0000256" key="3">
    <source>
        <dbReference type="ARBA" id="ARBA00022598"/>
    </source>
</evidence>
<dbReference type="GO" id="GO:0008795">
    <property type="term" value="F:NAD+ synthase activity"/>
    <property type="evidence" value="ECO:0007669"/>
    <property type="project" value="UniProtKB-UniRule"/>
</dbReference>
<dbReference type="GO" id="GO:0005524">
    <property type="term" value="F:ATP binding"/>
    <property type="evidence" value="ECO:0007669"/>
    <property type="project" value="UniProtKB-UniRule"/>
</dbReference>
<dbReference type="InterPro" id="IPR022310">
    <property type="entry name" value="NAD/GMP_synthase"/>
</dbReference>
<dbReference type="PROSITE" id="PS50263">
    <property type="entry name" value="CN_HYDROLASE"/>
    <property type="match status" value="1"/>
</dbReference>
<comment type="catalytic activity">
    <reaction evidence="7 8">
        <text>deamido-NAD(+) + L-glutamine + ATP + H2O = L-glutamate + AMP + diphosphate + NAD(+) + H(+)</text>
        <dbReference type="Rhea" id="RHEA:24384"/>
        <dbReference type="ChEBI" id="CHEBI:15377"/>
        <dbReference type="ChEBI" id="CHEBI:15378"/>
        <dbReference type="ChEBI" id="CHEBI:29985"/>
        <dbReference type="ChEBI" id="CHEBI:30616"/>
        <dbReference type="ChEBI" id="CHEBI:33019"/>
        <dbReference type="ChEBI" id="CHEBI:57540"/>
        <dbReference type="ChEBI" id="CHEBI:58359"/>
        <dbReference type="ChEBI" id="CHEBI:58437"/>
        <dbReference type="ChEBI" id="CHEBI:456215"/>
        <dbReference type="EC" id="6.3.5.1"/>
    </reaction>
</comment>
<feature type="active site" description="For glutaminase activity" evidence="7">
    <location>
        <position position="111"/>
    </location>
</feature>
<dbReference type="Proteomes" id="UP000036520">
    <property type="component" value="Chromosome"/>
</dbReference>
<dbReference type="SUPFAM" id="SSF56317">
    <property type="entry name" value="Carbon-nitrogen hydrolase"/>
    <property type="match status" value="1"/>
</dbReference>
<dbReference type="AlphaFoldDB" id="A0A0H4P735"/>
<dbReference type="EMBL" id="CP012040">
    <property type="protein sequence ID" value="AKP49954.1"/>
    <property type="molecule type" value="Genomic_DNA"/>
</dbReference>
<gene>
    <name evidence="7" type="primary">nadE</name>
    <name evidence="11" type="ORF">CA2015_0485</name>
</gene>
<dbReference type="PIRSF" id="PIRSF006630">
    <property type="entry name" value="NADS_GAT"/>
    <property type="match status" value="1"/>
</dbReference>
<comment type="pathway">
    <text evidence="1 7 8">Cofactor biosynthesis; NAD(+) biosynthesis; NAD(+) from deamido-NAD(+) (L-Gln route): step 1/1.</text>
</comment>
<feature type="binding site" evidence="7">
    <location>
        <position position="191"/>
    </location>
    <ligand>
        <name>L-glutamine</name>
        <dbReference type="ChEBI" id="CHEBI:58359"/>
    </ligand>
</feature>
<dbReference type="KEGG" id="camu:CA2015_0485"/>
<accession>A0A0H4P735</accession>
<dbReference type="HAMAP" id="MF_02090">
    <property type="entry name" value="NadE_glutamine_dep"/>
    <property type="match status" value="1"/>
</dbReference>
<keyword evidence="5 7" id="KW-0067">ATP-binding</keyword>
<comment type="similarity">
    <text evidence="9">Belongs to the NAD synthetase family.</text>
</comment>
<feature type="active site" description="Nucleophile; for glutaminase activity" evidence="7">
    <location>
        <position position="163"/>
    </location>
</feature>
<dbReference type="CDD" id="cd00553">
    <property type="entry name" value="NAD_synthase"/>
    <property type="match status" value="1"/>
</dbReference>
<dbReference type="Pfam" id="PF02540">
    <property type="entry name" value="NAD_synthase"/>
    <property type="match status" value="1"/>
</dbReference>
<keyword evidence="12" id="KW-1185">Reference proteome</keyword>
<evidence type="ECO:0000256" key="9">
    <source>
        <dbReference type="RuleBase" id="RU003811"/>
    </source>
</evidence>
<dbReference type="InterPro" id="IPR036526">
    <property type="entry name" value="C-N_Hydrolase_sf"/>
</dbReference>
<dbReference type="SUPFAM" id="SSF52402">
    <property type="entry name" value="Adenine nucleotide alpha hydrolases-like"/>
    <property type="match status" value="1"/>
</dbReference>
<dbReference type="Pfam" id="PF00795">
    <property type="entry name" value="CN_hydrolase"/>
    <property type="match status" value="1"/>
</dbReference>
<dbReference type="CDD" id="cd07570">
    <property type="entry name" value="GAT_Gln-NAD-synth"/>
    <property type="match status" value="1"/>
</dbReference>
<evidence type="ECO:0000256" key="6">
    <source>
        <dbReference type="ARBA" id="ARBA00023027"/>
    </source>
</evidence>
<keyword evidence="6 7" id="KW-0520">NAD</keyword>
<dbReference type="STRING" id="320787.CA2015_0485"/>
<dbReference type="PANTHER" id="PTHR23090:SF9">
    <property type="entry name" value="GLUTAMINE-DEPENDENT NAD(+) SYNTHETASE"/>
    <property type="match status" value="1"/>
</dbReference>
<dbReference type="InterPro" id="IPR003010">
    <property type="entry name" value="C-N_Hydrolase"/>
</dbReference>
<feature type="binding site" evidence="7">
    <location>
        <position position="448"/>
    </location>
    <ligand>
        <name>ATP</name>
        <dbReference type="ChEBI" id="CHEBI:30616"/>
    </ligand>
</feature>
<dbReference type="EC" id="6.3.5.1" evidence="7 8"/>
<evidence type="ECO:0000256" key="1">
    <source>
        <dbReference type="ARBA" id="ARBA00005188"/>
    </source>
</evidence>
<comment type="function">
    <text evidence="7">Catalyzes the ATP-dependent amidation of deamido-NAD to form NAD. Uses L-glutamine as a nitrogen source.</text>
</comment>
<evidence type="ECO:0000259" key="10">
    <source>
        <dbReference type="PROSITE" id="PS50263"/>
    </source>
</evidence>
<dbReference type="GO" id="GO:0004359">
    <property type="term" value="F:glutaminase activity"/>
    <property type="evidence" value="ECO:0007669"/>
    <property type="project" value="InterPro"/>
</dbReference>
<evidence type="ECO:0000313" key="11">
    <source>
        <dbReference type="EMBL" id="AKP49954.1"/>
    </source>
</evidence>
<feature type="binding site" evidence="7">
    <location>
        <position position="424"/>
    </location>
    <ligand>
        <name>deamido-NAD(+)</name>
        <dbReference type="ChEBI" id="CHEBI:58437"/>
        <note>ligand shared between two neighboring subunits</note>
    </ligand>
</feature>
<dbReference type="UniPathway" id="UPA00253">
    <property type="reaction ID" value="UER00334"/>
</dbReference>
<feature type="domain" description="CN hydrolase" evidence="10">
    <location>
        <begin position="4"/>
        <end position="264"/>
    </location>
</feature>
<comment type="similarity">
    <text evidence="2 7 8">In the C-terminal section; belongs to the NAD synthetase family.</text>
</comment>
<name>A0A0H4P735_9BACT</name>
<dbReference type="PATRIC" id="fig|320787.5.peg.538"/>
<evidence type="ECO:0000313" key="12">
    <source>
        <dbReference type="Proteomes" id="UP000036520"/>
    </source>
</evidence>
<evidence type="ECO:0000256" key="4">
    <source>
        <dbReference type="ARBA" id="ARBA00022741"/>
    </source>
</evidence>
<dbReference type="RefSeq" id="WP_048640440.1">
    <property type="nucleotide sequence ID" value="NZ_CP012040.1"/>
</dbReference>
<evidence type="ECO:0000256" key="5">
    <source>
        <dbReference type="ARBA" id="ARBA00022840"/>
    </source>
</evidence>
<dbReference type="InterPro" id="IPR003694">
    <property type="entry name" value="NAD_synthase"/>
</dbReference>
<evidence type="ECO:0000256" key="7">
    <source>
        <dbReference type="HAMAP-Rule" id="MF_02090"/>
    </source>
</evidence>
<feature type="binding site" evidence="7">
    <location>
        <position position="453"/>
    </location>
    <ligand>
        <name>deamido-NAD(+)</name>
        <dbReference type="ChEBI" id="CHEBI:58437"/>
        <note>ligand shared between two neighboring subunits</note>
    </ligand>
</feature>
<evidence type="ECO:0000256" key="8">
    <source>
        <dbReference type="PIRNR" id="PIRNR006630"/>
    </source>
</evidence>
<feature type="binding site" evidence="7">
    <location>
        <position position="576"/>
    </location>
    <ligand>
        <name>deamido-NAD(+)</name>
        <dbReference type="ChEBI" id="CHEBI:58437"/>
        <note>ligand shared between two neighboring subunits</note>
    </ligand>
</feature>
<dbReference type="NCBIfam" id="TIGR00552">
    <property type="entry name" value="nadE"/>
    <property type="match status" value="1"/>
</dbReference>
<sequence>MSPLLLAAATLNQTPLDWEGNLNNIIQAISLAKEKKVDLLCFPELCITGYGSEDLFLSYWYPKKALQSLQTILPHTSGITVFVGLPIRINTKVYNCMAILENEEILGFVPKQFLAIDGVHYEARWFTPWKSGEEIILECFDTKYPFGDIIFEKNGHKYGFEICEDAWRSTDRPGYRLKKRGVDIIFNPSASHFAMGKSEQREILVKESSTDLGVAYLYVNLLGNESGRMIFDGEILFSENGHCLVKNKLLSYQDYQLVTVAYPVQQPQPLKLNHSLDTKNEEFMAASTLALFDYLRKSRSRGFVLSLSGGADSSTIAILVADMVKRGVEELGTALFLKKINRASDIAPESSIPEIIGKIFTTAYQGTKNSSEATLNSAHNLAKSLGATFHHWTIDEEVDSYTKKIETALGRKLTWEQDDIVLQNIQARTRSPIIWMLANIKNHLLLSTSNRSEGDLGYATMDGDTSGSISPIAAVSKDFILQWLRWAEKEKGYHGLQSVNALQPTAELRPQEQSQTDEEDLMPYPIISAIEKLAIRDRRSPMDVYLILKEEISLEPSLLKAYIAKFFRLWSINQWKRERLAVSFHLDEFNVDPKTWYRFPVLSGGYREELALMETLEE</sequence>
<protein>
    <recommendedName>
        <fullName evidence="7 8">Glutamine-dependent NAD(+) synthetase</fullName>
        <ecNumber evidence="7 8">6.3.5.1</ecNumber>
    </recommendedName>
    <alternativeName>
        <fullName evidence="7 8">NAD(+) synthase [glutamine-hydrolyzing]</fullName>
    </alternativeName>
</protein>
<dbReference type="InterPro" id="IPR014445">
    <property type="entry name" value="Gln-dep_NAD_synthase"/>
</dbReference>
<dbReference type="Gene3D" id="3.60.110.10">
    <property type="entry name" value="Carbon-nitrogen hydrolase"/>
    <property type="match status" value="1"/>
</dbReference>
<dbReference type="GO" id="GO:0005737">
    <property type="term" value="C:cytoplasm"/>
    <property type="evidence" value="ECO:0007669"/>
    <property type="project" value="InterPro"/>
</dbReference>
<dbReference type="Gene3D" id="3.40.50.620">
    <property type="entry name" value="HUPs"/>
    <property type="match status" value="1"/>
</dbReference>
<evidence type="ECO:0000256" key="2">
    <source>
        <dbReference type="ARBA" id="ARBA00007145"/>
    </source>
</evidence>
<proteinExistence type="inferred from homology"/>
<keyword evidence="3 7" id="KW-0436">Ligase</keyword>
<keyword evidence="4 7" id="KW-0547">Nucleotide-binding</keyword>
<dbReference type="PANTHER" id="PTHR23090">
    <property type="entry name" value="NH 3 /GLUTAMINE-DEPENDENT NAD + SYNTHETASE"/>
    <property type="match status" value="1"/>
</dbReference>
<dbReference type="GO" id="GO:0003952">
    <property type="term" value="F:NAD+ synthase (glutamine-hydrolyzing) activity"/>
    <property type="evidence" value="ECO:0007669"/>
    <property type="project" value="UniProtKB-UniRule"/>
</dbReference>
<feature type="binding site" evidence="7">
    <location>
        <position position="197"/>
    </location>
    <ligand>
        <name>L-glutamine</name>
        <dbReference type="ChEBI" id="CHEBI:58359"/>
    </ligand>
</feature>
<feature type="active site" description="Proton acceptor; for glutaminase activity" evidence="7">
    <location>
        <position position="44"/>
    </location>
</feature>
<dbReference type="OrthoDB" id="9803818at2"/>
<organism evidence="11 12">
    <name type="scientific">Cyclobacterium amurskyense</name>
    <dbReference type="NCBI Taxonomy" id="320787"/>
    <lineage>
        <taxon>Bacteria</taxon>
        <taxon>Pseudomonadati</taxon>
        <taxon>Bacteroidota</taxon>
        <taxon>Cytophagia</taxon>
        <taxon>Cytophagales</taxon>
        <taxon>Cyclobacteriaceae</taxon>
        <taxon>Cyclobacterium</taxon>
    </lineage>
</organism>
<comment type="caution">
    <text evidence="7">Lacks conserved residue(s) required for the propagation of feature annotation.</text>
</comment>
<dbReference type="InterPro" id="IPR014729">
    <property type="entry name" value="Rossmann-like_a/b/a_fold"/>
</dbReference>
<dbReference type="GO" id="GO:0009435">
    <property type="term" value="P:NAD+ biosynthetic process"/>
    <property type="evidence" value="ECO:0007669"/>
    <property type="project" value="UniProtKB-UniRule"/>
</dbReference>
<reference evidence="11 12" key="1">
    <citation type="submission" date="2015-07" db="EMBL/GenBank/DDBJ databases">
        <authorList>
            <person name="Kim K.M."/>
        </authorList>
    </citation>
    <scope>NUCLEOTIDE SEQUENCE [LARGE SCALE GENOMIC DNA]</scope>
    <source>
        <strain evidence="11 12">KCTC 12363</strain>
    </source>
</reference>